<reference evidence="5" key="1">
    <citation type="submission" date="2025-08" db="UniProtKB">
        <authorList>
            <consortium name="Ensembl"/>
        </authorList>
    </citation>
    <scope>IDENTIFICATION</scope>
</reference>
<keyword evidence="6" id="KW-1185">Reference proteome</keyword>
<dbReference type="InterPro" id="IPR050504">
    <property type="entry name" value="IgSF_BTN/MOG"/>
</dbReference>
<feature type="domain" description="Ig-like" evidence="4">
    <location>
        <begin position="7"/>
        <end position="132"/>
    </location>
</feature>
<dbReference type="Ensembl" id="ENSKMAT00000022095.1">
    <property type="protein sequence ID" value="ENSKMAP00000021814.1"/>
    <property type="gene ID" value="ENSKMAG00000016215.1"/>
</dbReference>
<protein>
    <recommendedName>
        <fullName evidence="4">Ig-like domain-containing protein</fullName>
    </recommendedName>
</protein>
<dbReference type="Proteomes" id="UP000264800">
    <property type="component" value="Unplaced"/>
</dbReference>
<dbReference type="PROSITE" id="PS50835">
    <property type="entry name" value="IG_LIKE"/>
    <property type="match status" value="1"/>
</dbReference>
<dbReference type="GO" id="GO:0050852">
    <property type="term" value="P:T cell receptor signaling pathway"/>
    <property type="evidence" value="ECO:0007669"/>
    <property type="project" value="TreeGrafter"/>
</dbReference>
<evidence type="ECO:0000256" key="1">
    <source>
        <dbReference type="ARBA" id="ARBA00004370"/>
    </source>
</evidence>
<evidence type="ECO:0000313" key="6">
    <source>
        <dbReference type="Proteomes" id="UP000264800"/>
    </source>
</evidence>
<evidence type="ECO:0000259" key="4">
    <source>
        <dbReference type="PROSITE" id="PS50835"/>
    </source>
</evidence>
<name>A0A3Q3BB39_KRYMA</name>
<keyword evidence="2" id="KW-0472">Membrane</keyword>
<dbReference type="InterPro" id="IPR036179">
    <property type="entry name" value="Ig-like_dom_sf"/>
</dbReference>
<keyword evidence="3" id="KW-0393">Immunoglobulin domain</keyword>
<dbReference type="InterPro" id="IPR007110">
    <property type="entry name" value="Ig-like_dom"/>
</dbReference>
<dbReference type="InterPro" id="IPR003599">
    <property type="entry name" value="Ig_sub"/>
</dbReference>
<dbReference type="Gene3D" id="2.60.40.10">
    <property type="entry name" value="Immunoglobulins"/>
    <property type="match status" value="1"/>
</dbReference>
<accession>A0A3Q3BB39</accession>
<comment type="subcellular location">
    <subcellularLocation>
        <location evidence="1">Membrane</location>
    </subcellularLocation>
</comment>
<dbReference type="InterPro" id="IPR013783">
    <property type="entry name" value="Ig-like_fold"/>
</dbReference>
<dbReference type="PANTHER" id="PTHR24100">
    <property type="entry name" value="BUTYROPHILIN"/>
    <property type="match status" value="1"/>
</dbReference>
<dbReference type="Pfam" id="PF07686">
    <property type="entry name" value="V-set"/>
    <property type="match status" value="1"/>
</dbReference>
<dbReference type="AlphaFoldDB" id="A0A3Q3BB39"/>
<organism evidence="5 6">
    <name type="scientific">Kryptolebias marmoratus</name>
    <name type="common">Mangrove killifish</name>
    <name type="synonym">Rivulus marmoratus</name>
    <dbReference type="NCBI Taxonomy" id="37003"/>
    <lineage>
        <taxon>Eukaryota</taxon>
        <taxon>Metazoa</taxon>
        <taxon>Chordata</taxon>
        <taxon>Craniata</taxon>
        <taxon>Vertebrata</taxon>
        <taxon>Euteleostomi</taxon>
        <taxon>Actinopterygii</taxon>
        <taxon>Neopterygii</taxon>
        <taxon>Teleostei</taxon>
        <taxon>Neoteleostei</taxon>
        <taxon>Acanthomorphata</taxon>
        <taxon>Ovalentaria</taxon>
        <taxon>Atherinomorphae</taxon>
        <taxon>Cyprinodontiformes</taxon>
        <taxon>Rivulidae</taxon>
        <taxon>Kryptolebias</taxon>
    </lineage>
</organism>
<evidence type="ECO:0000256" key="2">
    <source>
        <dbReference type="ARBA" id="ARBA00023136"/>
    </source>
</evidence>
<dbReference type="GO" id="GO:0009897">
    <property type="term" value="C:external side of plasma membrane"/>
    <property type="evidence" value="ECO:0007669"/>
    <property type="project" value="TreeGrafter"/>
</dbReference>
<dbReference type="GO" id="GO:0005102">
    <property type="term" value="F:signaling receptor binding"/>
    <property type="evidence" value="ECO:0007669"/>
    <property type="project" value="TreeGrafter"/>
</dbReference>
<evidence type="ECO:0000313" key="5">
    <source>
        <dbReference type="Ensembl" id="ENSKMAP00000021814.1"/>
    </source>
</evidence>
<reference evidence="5" key="2">
    <citation type="submission" date="2025-09" db="UniProtKB">
        <authorList>
            <consortium name="Ensembl"/>
        </authorList>
    </citation>
    <scope>IDENTIFICATION</scope>
</reference>
<evidence type="ECO:0000256" key="3">
    <source>
        <dbReference type="ARBA" id="ARBA00023319"/>
    </source>
</evidence>
<dbReference type="GeneTree" id="ENSGT01150000287806"/>
<dbReference type="SUPFAM" id="SSF48726">
    <property type="entry name" value="Immunoglobulin"/>
    <property type="match status" value="1"/>
</dbReference>
<dbReference type="SMART" id="SM00406">
    <property type="entry name" value="IGv"/>
    <property type="match status" value="1"/>
</dbReference>
<sequence>NLNISRPPLDTADLSSCLCVLTVFQHALAGVVEVYDGAESVLMPCPYKDQVPEDIPSIIWSRNDLNPNLVHLRRDEGDDLKNQNLVYRNRTSMTPDPLNAGDFSLTLRNLRLSDSGNYTCSLSSEIDEWKVTEVQLKVKGEQQTPSLQLIRGQITGNKKMNPIIFKNKKKILVKTKASIKRTAVEFLK</sequence>
<proteinExistence type="predicted"/>
<dbReference type="SMART" id="SM00409">
    <property type="entry name" value="IG"/>
    <property type="match status" value="1"/>
</dbReference>
<dbReference type="OMA" id="FRCISQH"/>
<dbReference type="GO" id="GO:0001817">
    <property type="term" value="P:regulation of cytokine production"/>
    <property type="evidence" value="ECO:0007669"/>
    <property type="project" value="TreeGrafter"/>
</dbReference>
<dbReference type="InterPro" id="IPR013106">
    <property type="entry name" value="Ig_V-set"/>
</dbReference>